<dbReference type="InterPro" id="IPR011528">
    <property type="entry name" value="NERD"/>
</dbReference>
<accession>A0A3S3ZAN5</accession>
<reference evidence="3 4" key="1">
    <citation type="submission" date="2018-12" db="EMBL/GenBank/DDBJ databases">
        <authorList>
            <person name="Li F."/>
        </authorList>
    </citation>
    <scope>NUCLEOTIDE SEQUENCE [LARGE SCALE GENOMIC DNA]</scope>
    <source>
        <strain evidence="3 4">11W25H-1</strain>
    </source>
</reference>
<evidence type="ECO:0000313" key="4">
    <source>
        <dbReference type="Proteomes" id="UP000288547"/>
    </source>
</evidence>
<evidence type="ECO:0000259" key="2">
    <source>
        <dbReference type="PROSITE" id="PS50965"/>
    </source>
</evidence>
<evidence type="ECO:0000256" key="1">
    <source>
        <dbReference type="SAM" id="Phobius"/>
    </source>
</evidence>
<keyword evidence="1" id="KW-0812">Transmembrane</keyword>
<gene>
    <name evidence="3" type="ORF">ELQ90_00980</name>
</gene>
<dbReference type="PROSITE" id="PS50965">
    <property type="entry name" value="NERD"/>
    <property type="match status" value="1"/>
</dbReference>
<keyword evidence="1" id="KW-0472">Membrane</keyword>
<dbReference type="Pfam" id="PF08378">
    <property type="entry name" value="NERD"/>
    <property type="match status" value="1"/>
</dbReference>
<keyword evidence="4" id="KW-1185">Reference proteome</keyword>
<dbReference type="OrthoDB" id="5793358at2"/>
<feature type="domain" description="NERD" evidence="2">
    <location>
        <begin position="114"/>
        <end position="225"/>
    </location>
</feature>
<comment type="caution">
    <text evidence="3">The sequence shown here is derived from an EMBL/GenBank/DDBJ whole genome shotgun (WGS) entry which is preliminary data.</text>
</comment>
<dbReference type="Proteomes" id="UP000288547">
    <property type="component" value="Unassembled WGS sequence"/>
</dbReference>
<evidence type="ECO:0000313" key="3">
    <source>
        <dbReference type="EMBL" id="RWZ52564.1"/>
    </source>
</evidence>
<dbReference type="RefSeq" id="WP_128493407.1">
    <property type="nucleotide sequence ID" value="NZ_RZNB01000001.1"/>
</dbReference>
<name>A0A3S3ZAN5_9MICO</name>
<dbReference type="EMBL" id="RZNB01000001">
    <property type="protein sequence ID" value="RWZ52564.1"/>
    <property type="molecule type" value="Genomic_DNA"/>
</dbReference>
<protein>
    <submittedName>
        <fullName evidence="3">NERD domain-containing protein</fullName>
    </submittedName>
</protein>
<proteinExistence type="predicted"/>
<organism evidence="3 4">
    <name type="scientific">Labedella phragmitis</name>
    <dbReference type="NCBI Taxonomy" id="2498849"/>
    <lineage>
        <taxon>Bacteria</taxon>
        <taxon>Bacillati</taxon>
        <taxon>Actinomycetota</taxon>
        <taxon>Actinomycetes</taxon>
        <taxon>Micrococcales</taxon>
        <taxon>Microbacteriaceae</taxon>
        <taxon>Labedella</taxon>
    </lineage>
</organism>
<feature type="transmembrane region" description="Helical" evidence="1">
    <location>
        <begin position="305"/>
        <end position="326"/>
    </location>
</feature>
<dbReference type="AlphaFoldDB" id="A0A3S3ZAN5"/>
<sequence length="335" mass="35441">MAEMSLARHGVAAPVSLAEPTVSVEPAVSGASSVPAESVPVVASVAGVAPKVAANLALPFRADLESLHRVGRRRAGQMWTERATAMARAAARPTLLRRVFGAVPVKAAEKEAFDAAVGERIVGAELERLPGSWIVLHSLPAPGASGDVDHVVVGPGGLFAITTRYVDGDRVFVADDYLLARGDRIPFARAAMAAARRTAQLAGRTLPPSLTPRPVLVIAGARSVRVGARARAVEVRDHTIVRSWLQTQPMVLDPATVQRVAARVAGAFEESGSSVDEAHHCVESETEGRFQRLERAVTAARRIRSLWRIVAGLAVATGVWIAFAQLPSWLALQLG</sequence>
<keyword evidence="1" id="KW-1133">Transmembrane helix</keyword>